<organism evidence="3 4">
    <name type="scientific">Sphaerisporangium flaviroseum</name>
    <dbReference type="NCBI Taxonomy" id="509199"/>
    <lineage>
        <taxon>Bacteria</taxon>
        <taxon>Bacillati</taxon>
        <taxon>Actinomycetota</taxon>
        <taxon>Actinomycetes</taxon>
        <taxon>Streptosporangiales</taxon>
        <taxon>Streptosporangiaceae</taxon>
        <taxon>Sphaerisporangium</taxon>
    </lineage>
</organism>
<evidence type="ECO:0000256" key="2">
    <source>
        <dbReference type="SAM" id="Phobius"/>
    </source>
</evidence>
<protein>
    <recommendedName>
        <fullName evidence="5">Sigma factor regulator C-terminal domain-containing protein</fullName>
    </recommendedName>
</protein>
<gene>
    <name evidence="3" type="ORF">GCM10022226_16140</name>
</gene>
<keyword evidence="2" id="KW-0472">Membrane</keyword>
<sequence length="335" mass="37146">MSDQIEPARQEPARQAPPGAASETAATETAEAEFDIPDFDARKTRRAVRRGILRTSFTVLATLMVISLVATIGSPWVQRRGDRVQRMYQVLGTALQMANPGYNIELGMPSASPLSLSLEASIRPLRAVGGFSTGRDFGDQKDELTQDFFGHVQRPPLGFATETPLTYGLYNVGTGNQPKERMREVLARLPETMDALAVVEFTTPLTPAQLLAFGKQYQSCPDLVVYEHRPRFTPITWSPGLGLMNTTAPPFRGECVDYVPRGLADFRTWVGSLRDHDDANLRQFGLSLARLRTSAAEGKAYAYVDELSSIDRLRKIIEDPRVRTIRVADVSYPLE</sequence>
<feature type="region of interest" description="Disordered" evidence="1">
    <location>
        <begin position="1"/>
        <end position="29"/>
    </location>
</feature>
<evidence type="ECO:0000256" key="1">
    <source>
        <dbReference type="SAM" id="MobiDB-lite"/>
    </source>
</evidence>
<proteinExistence type="predicted"/>
<evidence type="ECO:0000313" key="3">
    <source>
        <dbReference type="EMBL" id="GAA3797568.1"/>
    </source>
</evidence>
<accession>A0ABP7HNY7</accession>
<keyword evidence="2" id="KW-0812">Transmembrane</keyword>
<evidence type="ECO:0000313" key="4">
    <source>
        <dbReference type="Proteomes" id="UP001500888"/>
    </source>
</evidence>
<reference evidence="4" key="1">
    <citation type="journal article" date="2019" name="Int. J. Syst. Evol. Microbiol.">
        <title>The Global Catalogue of Microorganisms (GCM) 10K type strain sequencing project: providing services to taxonomists for standard genome sequencing and annotation.</title>
        <authorList>
            <consortium name="The Broad Institute Genomics Platform"/>
            <consortium name="The Broad Institute Genome Sequencing Center for Infectious Disease"/>
            <person name="Wu L."/>
            <person name="Ma J."/>
        </authorList>
    </citation>
    <scope>NUCLEOTIDE SEQUENCE [LARGE SCALE GENOMIC DNA]</scope>
    <source>
        <strain evidence="4">JCM 16908</strain>
    </source>
</reference>
<dbReference type="Proteomes" id="UP001500888">
    <property type="component" value="Unassembled WGS sequence"/>
</dbReference>
<dbReference type="EMBL" id="BAAAZR010000002">
    <property type="protein sequence ID" value="GAA3797568.1"/>
    <property type="molecule type" value="Genomic_DNA"/>
</dbReference>
<keyword evidence="4" id="KW-1185">Reference proteome</keyword>
<name>A0ABP7HNY7_9ACTN</name>
<feature type="transmembrane region" description="Helical" evidence="2">
    <location>
        <begin position="52"/>
        <end position="77"/>
    </location>
</feature>
<comment type="caution">
    <text evidence="3">The sequence shown here is derived from an EMBL/GenBank/DDBJ whole genome shotgun (WGS) entry which is preliminary data.</text>
</comment>
<dbReference type="RefSeq" id="WP_344936208.1">
    <property type="nucleotide sequence ID" value="NZ_BAAAZR010000002.1"/>
</dbReference>
<evidence type="ECO:0008006" key="5">
    <source>
        <dbReference type="Google" id="ProtNLM"/>
    </source>
</evidence>
<keyword evidence="2" id="KW-1133">Transmembrane helix</keyword>
<feature type="compositionally biased region" description="Basic and acidic residues" evidence="1">
    <location>
        <begin position="1"/>
        <end position="12"/>
    </location>
</feature>
<feature type="compositionally biased region" description="Low complexity" evidence="1">
    <location>
        <begin position="13"/>
        <end position="29"/>
    </location>
</feature>